<proteinExistence type="predicted"/>
<name>A0A3D8Y9C7_9BACT</name>
<keyword evidence="2" id="KW-1185">Reference proteome</keyword>
<evidence type="ECO:0000313" key="1">
    <source>
        <dbReference type="EMBL" id="REA58162.1"/>
    </source>
</evidence>
<accession>A0A3D8Y9C7</accession>
<protein>
    <submittedName>
        <fullName evidence="1">Uncharacterized protein</fullName>
    </submittedName>
</protein>
<comment type="caution">
    <text evidence="1">The sequence shown here is derived from an EMBL/GenBank/DDBJ whole genome shotgun (WGS) entry which is preliminary data.</text>
</comment>
<organism evidence="1 2">
    <name type="scientific">Dyadobacter luteus</name>
    <dbReference type="NCBI Taxonomy" id="2259619"/>
    <lineage>
        <taxon>Bacteria</taxon>
        <taxon>Pseudomonadati</taxon>
        <taxon>Bacteroidota</taxon>
        <taxon>Cytophagia</taxon>
        <taxon>Cytophagales</taxon>
        <taxon>Spirosomataceae</taxon>
        <taxon>Dyadobacter</taxon>
    </lineage>
</organism>
<evidence type="ECO:0000313" key="2">
    <source>
        <dbReference type="Proteomes" id="UP000256373"/>
    </source>
</evidence>
<sequence length="111" mass="12610">MRKITNTSILGLLDFIKKLINSELWYGIIASLIKTIYSYVFRHYNSDKIQVVNKHILNLGKSFLSFDTALYSEEMNGVDAPSVSFLVDIRSAPGLMLNGEYAYMLKSLMCC</sequence>
<dbReference type="Proteomes" id="UP000256373">
    <property type="component" value="Unassembled WGS sequence"/>
</dbReference>
<dbReference type="EMBL" id="QNUL01000022">
    <property type="protein sequence ID" value="REA58162.1"/>
    <property type="molecule type" value="Genomic_DNA"/>
</dbReference>
<gene>
    <name evidence="1" type="ORF">DSL64_21380</name>
</gene>
<reference evidence="1 2" key="1">
    <citation type="submission" date="2018-07" db="EMBL/GenBank/DDBJ databases">
        <title>Dyadobacter roseus sp. nov., isolated from rose rhizosphere soil.</title>
        <authorList>
            <person name="Chen L."/>
        </authorList>
    </citation>
    <scope>NUCLEOTIDE SEQUENCE [LARGE SCALE GENOMIC DNA]</scope>
    <source>
        <strain evidence="1 2">RS19</strain>
    </source>
</reference>
<dbReference type="AlphaFoldDB" id="A0A3D8Y9C7"/>